<comment type="caution">
    <text evidence="2">The sequence shown here is derived from an EMBL/GenBank/DDBJ whole genome shotgun (WGS) entry which is preliminary data.</text>
</comment>
<dbReference type="Proteomes" id="UP000664940">
    <property type="component" value="Unassembled WGS sequence"/>
</dbReference>
<evidence type="ECO:0000313" key="2">
    <source>
        <dbReference type="EMBL" id="KAF6118541.1"/>
    </source>
</evidence>
<dbReference type="EMBL" id="JABVXQ010000003">
    <property type="protein sequence ID" value="KAF6118541.1"/>
    <property type="molecule type" value="Genomic_DNA"/>
</dbReference>
<reference evidence="2 3" key="1">
    <citation type="journal article" date="2020" name="Nature">
        <title>Six reference-quality genomes reveal evolution of bat adaptations.</title>
        <authorList>
            <person name="Jebb D."/>
            <person name="Huang Z."/>
            <person name="Pippel M."/>
            <person name="Hughes G.M."/>
            <person name="Lavrichenko K."/>
            <person name="Devanna P."/>
            <person name="Winkler S."/>
            <person name="Jermiin L.S."/>
            <person name="Skirmuntt E.C."/>
            <person name="Katzourakis A."/>
            <person name="Burkitt-Gray L."/>
            <person name="Ray D.A."/>
            <person name="Sullivan K.A.M."/>
            <person name="Roscito J.G."/>
            <person name="Kirilenko B.M."/>
            <person name="Davalos L.M."/>
            <person name="Corthals A.P."/>
            <person name="Power M.L."/>
            <person name="Jones G."/>
            <person name="Ransome R.D."/>
            <person name="Dechmann D.K.N."/>
            <person name="Locatelli A.G."/>
            <person name="Puechmaille S.J."/>
            <person name="Fedrigo O."/>
            <person name="Jarvis E.D."/>
            <person name="Hiller M."/>
            <person name="Vernes S.C."/>
            <person name="Myers E.W."/>
            <person name="Teeling E.C."/>
        </authorList>
    </citation>
    <scope>NUCLEOTIDE SEQUENCE [LARGE SCALE GENOMIC DNA]</scope>
    <source>
        <strain evidence="2">Bat1K_MPI-CBG_1</strain>
    </source>
</reference>
<dbReference type="AlphaFoldDB" id="A0A834EIL1"/>
<name>A0A834EIL1_9CHIR</name>
<gene>
    <name evidence="2" type="ORF">HJG60_004579</name>
</gene>
<proteinExistence type="predicted"/>
<protein>
    <submittedName>
        <fullName evidence="2">Glutamate rich 6</fullName>
    </submittedName>
</protein>
<sequence length="190" mass="21155">MPANPAILAVLNSFGRSSCYHPNGNVWMYINILGGQCSDQAGNRIRAWNWSSSVASSPFVSFKPVFLALNHYVGIRILEQDKISITFLAMGQQARINIGTKVKLVNPEEIPVHRYINENDLLLLATLIKIRRLFHKLEGCVNFPSGQVWAKFKQPSYLSSLSVKLMALCHSSGIKQDKITAIAAIINEKT</sequence>
<evidence type="ECO:0000313" key="3">
    <source>
        <dbReference type="Proteomes" id="UP000664940"/>
    </source>
</evidence>
<evidence type="ECO:0000259" key="1">
    <source>
        <dbReference type="Pfam" id="PF14977"/>
    </source>
</evidence>
<dbReference type="PANTHER" id="PTHR23093:SF11">
    <property type="entry name" value="GLUTAMATE-RICH PROTEIN 6"/>
    <property type="match status" value="1"/>
</dbReference>
<organism evidence="2 3">
    <name type="scientific">Phyllostomus discolor</name>
    <name type="common">pale spear-nosed bat</name>
    <dbReference type="NCBI Taxonomy" id="89673"/>
    <lineage>
        <taxon>Eukaryota</taxon>
        <taxon>Metazoa</taxon>
        <taxon>Chordata</taxon>
        <taxon>Craniata</taxon>
        <taxon>Vertebrata</taxon>
        <taxon>Euteleostomi</taxon>
        <taxon>Mammalia</taxon>
        <taxon>Eutheria</taxon>
        <taxon>Laurasiatheria</taxon>
        <taxon>Chiroptera</taxon>
        <taxon>Yangochiroptera</taxon>
        <taxon>Phyllostomidae</taxon>
        <taxon>Phyllostominae</taxon>
        <taxon>Phyllostomus</taxon>
    </lineage>
</organism>
<accession>A0A834EIL1</accession>
<dbReference type="InterPro" id="IPR029281">
    <property type="entry name" value="FAM194_C"/>
</dbReference>
<feature type="domain" description="FAM194 C-terminal" evidence="1">
    <location>
        <begin position="4"/>
        <end position="152"/>
    </location>
</feature>
<dbReference type="Pfam" id="PF14977">
    <property type="entry name" value="FAM194"/>
    <property type="match status" value="1"/>
</dbReference>
<dbReference type="PANTHER" id="PTHR23093">
    <property type="entry name" value="SIMILAR TO CHROMOSOME 3 OPEN READING FRAME 20"/>
    <property type="match status" value="1"/>
</dbReference>